<name>A0A2T4UE08_9ACTN</name>
<accession>A0A2T4UE08</accession>
<comment type="caution">
    <text evidence="1">The sequence shown here is derived from an EMBL/GenBank/DDBJ whole genome shotgun (WGS) entry which is preliminary data.</text>
</comment>
<reference evidence="1 2" key="1">
    <citation type="submission" date="2018-03" db="EMBL/GenBank/DDBJ databases">
        <title>Aquarubrobacter algicola gen. nov., sp. nov., a novel actinobacterium isolated from shallow eutrophic lake during the end of cyanobacterial harmful algal blooms.</title>
        <authorList>
            <person name="Chun S.J."/>
        </authorList>
    </citation>
    <scope>NUCLEOTIDE SEQUENCE [LARGE SCALE GENOMIC DNA]</scope>
    <source>
        <strain evidence="1 2">Seoho-28</strain>
    </source>
</reference>
<proteinExistence type="predicted"/>
<dbReference type="EMBL" id="PYYB01000003">
    <property type="protein sequence ID" value="PTL55739.1"/>
    <property type="molecule type" value="Genomic_DNA"/>
</dbReference>
<gene>
    <name evidence="1" type="ORF">C7Y72_19105</name>
</gene>
<dbReference type="Proteomes" id="UP000240739">
    <property type="component" value="Unassembled WGS sequence"/>
</dbReference>
<dbReference type="AlphaFoldDB" id="A0A2T4UE08"/>
<protein>
    <submittedName>
        <fullName evidence="1">Uncharacterized protein</fullName>
    </submittedName>
</protein>
<organism evidence="1 2">
    <name type="scientific">Paraconexibacter algicola</name>
    <dbReference type="NCBI Taxonomy" id="2133960"/>
    <lineage>
        <taxon>Bacteria</taxon>
        <taxon>Bacillati</taxon>
        <taxon>Actinomycetota</taxon>
        <taxon>Thermoleophilia</taxon>
        <taxon>Solirubrobacterales</taxon>
        <taxon>Paraconexibacteraceae</taxon>
        <taxon>Paraconexibacter</taxon>
    </lineage>
</organism>
<evidence type="ECO:0000313" key="2">
    <source>
        <dbReference type="Proteomes" id="UP000240739"/>
    </source>
</evidence>
<keyword evidence="2" id="KW-1185">Reference proteome</keyword>
<evidence type="ECO:0000313" key="1">
    <source>
        <dbReference type="EMBL" id="PTL55739.1"/>
    </source>
</evidence>
<dbReference type="RefSeq" id="WP_107570782.1">
    <property type="nucleotide sequence ID" value="NZ_PYYB01000003.1"/>
</dbReference>
<sequence length="64" mass="6716">MKPMRSRCGVVNGDEYECALCGGLVPNPEGTLSAASTTWCAEAQQQAAIRLRDDAPSTDEEGSA</sequence>